<protein>
    <submittedName>
        <fullName evidence="2">Uncharacterized protein</fullName>
    </submittedName>
</protein>
<dbReference type="Proteomes" id="UP001066276">
    <property type="component" value="Chromosome 4_2"/>
</dbReference>
<feature type="region of interest" description="Disordered" evidence="1">
    <location>
        <begin position="1"/>
        <end position="76"/>
    </location>
</feature>
<evidence type="ECO:0000313" key="2">
    <source>
        <dbReference type="EMBL" id="KAJ1163865.1"/>
    </source>
</evidence>
<keyword evidence="3" id="KW-1185">Reference proteome</keyword>
<dbReference type="EMBL" id="JANPWB010000008">
    <property type="protein sequence ID" value="KAJ1163865.1"/>
    <property type="molecule type" value="Genomic_DNA"/>
</dbReference>
<proteinExistence type="predicted"/>
<organism evidence="2 3">
    <name type="scientific">Pleurodeles waltl</name>
    <name type="common">Iberian ribbed newt</name>
    <dbReference type="NCBI Taxonomy" id="8319"/>
    <lineage>
        <taxon>Eukaryota</taxon>
        <taxon>Metazoa</taxon>
        <taxon>Chordata</taxon>
        <taxon>Craniata</taxon>
        <taxon>Vertebrata</taxon>
        <taxon>Euteleostomi</taxon>
        <taxon>Amphibia</taxon>
        <taxon>Batrachia</taxon>
        <taxon>Caudata</taxon>
        <taxon>Salamandroidea</taxon>
        <taxon>Salamandridae</taxon>
        <taxon>Pleurodelinae</taxon>
        <taxon>Pleurodeles</taxon>
    </lineage>
</organism>
<gene>
    <name evidence="2" type="ORF">NDU88_004317</name>
</gene>
<feature type="compositionally biased region" description="Basic and acidic residues" evidence="1">
    <location>
        <begin position="34"/>
        <end position="61"/>
    </location>
</feature>
<dbReference type="AlphaFoldDB" id="A0AAV7SII7"/>
<feature type="compositionally biased region" description="Basic and acidic residues" evidence="1">
    <location>
        <begin position="1"/>
        <end position="13"/>
    </location>
</feature>
<evidence type="ECO:0000256" key="1">
    <source>
        <dbReference type="SAM" id="MobiDB-lite"/>
    </source>
</evidence>
<reference evidence="2" key="1">
    <citation type="journal article" date="2022" name="bioRxiv">
        <title>Sequencing and chromosome-scale assembly of the giantPleurodeles waltlgenome.</title>
        <authorList>
            <person name="Brown T."/>
            <person name="Elewa A."/>
            <person name="Iarovenko S."/>
            <person name="Subramanian E."/>
            <person name="Araus A.J."/>
            <person name="Petzold A."/>
            <person name="Susuki M."/>
            <person name="Suzuki K.-i.T."/>
            <person name="Hayashi T."/>
            <person name="Toyoda A."/>
            <person name="Oliveira C."/>
            <person name="Osipova E."/>
            <person name="Leigh N.D."/>
            <person name="Simon A."/>
            <person name="Yun M.H."/>
        </authorList>
    </citation>
    <scope>NUCLEOTIDE SEQUENCE</scope>
    <source>
        <strain evidence="2">20211129_DDA</strain>
        <tissue evidence="2">Liver</tissue>
    </source>
</reference>
<sequence length="76" mass="8528">MRRNGSEIKDRETSIPAPPEQPRSAGRTVTSPGGEEKLNARRSGSGERTQRRRCREVERPLRIKAANGSRIHGLQH</sequence>
<comment type="caution">
    <text evidence="2">The sequence shown here is derived from an EMBL/GenBank/DDBJ whole genome shotgun (WGS) entry which is preliminary data.</text>
</comment>
<name>A0AAV7SII7_PLEWA</name>
<evidence type="ECO:0000313" key="3">
    <source>
        <dbReference type="Proteomes" id="UP001066276"/>
    </source>
</evidence>
<accession>A0AAV7SII7</accession>